<keyword evidence="1" id="KW-0489">Methyltransferase</keyword>
<dbReference type="GO" id="GO:0008168">
    <property type="term" value="F:methyltransferase activity"/>
    <property type="evidence" value="ECO:0007669"/>
    <property type="project" value="UniProtKB-KW"/>
</dbReference>
<keyword evidence="2" id="KW-1185">Reference proteome</keyword>
<dbReference type="Proteomes" id="UP000284824">
    <property type="component" value="Unassembled WGS sequence"/>
</dbReference>
<dbReference type="GO" id="GO:0032259">
    <property type="term" value="P:methylation"/>
    <property type="evidence" value="ECO:0007669"/>
    <property type="project" value="UniProtKB-KW"/>
</dbReference>
<reference evidence="1 2" key="1">
    <citation type="submission" date="2019-01" db="EMBL/GenBank/DDBJ databases">
        <title>Sequencing the genomes of 1000 actinobacteria strains.</title>
        <authorList>
            <person name="Klenk H.-P."/>
        </authorList>
    </citation>
    <scope>NUCLEOTIDE SEQUENCE [LARGE SCALE GENOMIC DNA]</scope>
    <source>
        <strain evidence="1 2">DSM 43925</strain>
    </source>
</reference>
<evidence type="ECO:0000313" key="1">
    <source>
        <dbReference type="EMBL" id="RVX45654.1"/>
    </source>
</evidence>
<dbReference type="Gene3D" id="3.40.50.150">
    <property type="entry name" value="Vaccinia Virus protein VP39"/>
    <property type="match status" value="1"/>
</dbReference>
<sequence length="195" mass="20119">MNDQTNDETPQPVRAALERARAAGFVYSCEPAVGRLLATLAAGVPGGGRVLEIGTGAGVGLAWLVSGLVPRADVTVTTIERDPGSTGLAAGGDWPGFVDFRTGDALELLPELGTYDLVFADAEAGKQVGLELTIAALNPRGVLVVDDMVPPPGVVWDAEFASRQDAVRRTLLGHERLAAVELAGHGSGVILATAR</sequence>
<dbReference type="PANTHER" id="PTHR43167">
    <property type="entry name" value="PUTATIVE (AFU_ORTHOLOGUE AFUA_6G01830)-RELATED"/>
    <property type="match status" value="1"/>
</dbReference>
<organism evidence="1 2">
    <name type="scientific">Nonomuraea polychroma</name>
    <dbReference type="NCBI Taxonomy" id="46176"/>
    <lineage>
        <taxon>Bacteria</taxon>
        <taxon>Bacillati</taxon>
        <taxon>Actinomycetota</taxon>
        <taxon>Actinomycetes</taxon>
        <taxon>Streptosporangiales</taxon>
        <taxon>Streptosporangiaceae</taxon>
        <taxon>Nonomuraea</taxon>
    </lineage>
</organism>
<evidence type="ECO:0000313" key="2">
    <source>
        <dbReference type="Proteomes" id="UP000284824"/>
    </source>
</evidence>
<dbReference type="Pfam" id="PF13578">
    <property type="entry name" value="Methyltransf_24"/>
    <property type="match status" value="1"/>
</dbReference>
<dbReference type="InterPro" id="IPR029063">
    <property type="entry name" value="SAM-dependent_MTases_sf"/>
</dbReference>
<keyword evidence="1" id="KW-0808">Transferase</keyword>
<dbReference type="AlphaFoldDB" id="A0A438MIM1"/>
<accession>A0A438MIM1</accession>
<protein>
    <submittedName>
        <fullName evidence="1">Putative O-methyltransferase YrrM</fullName>
    </submittedName>
</protein>
<name>A0A438MIM1_9ACTN</name>
<proteinExistence type="predicted"/>
<dbReference type="PANTHER" id="PTHR43167:SF1">
    <property type="entry name" value="PUTATIVE (AFU_ORTHOLOGUE AFUA_6G01830)-RELATED"/>
    <property type="match status" value="1"/>
</dbReference>
<dbReference type="OrthoDB" id="484536at2"/>
<comment type="caution">
    <text evidence="1">The sequence shown here is derived from an EMBL/GenBank/DDBJ whole genome shotgun (WGS) entry which is preliminary data.</text>
</comment>
<dbReference type="SUPFAM" id="SSF53335">
    <property type="entry name" value="S-adenosyl-L-methionine-dependent methyltransferases"/>
    <property type="match status" value="1"/>
</dbReference>
<dbReference type="CDD" id="cd02440">
    <property type="entry name" value="AdoMet_MTases"/>
    <property type="match status" value="1"/>
</dbReference>
<dbReference type="EMBL" id="SAUN01000001">
    <property type="protein sequence ID" value="RVX45654.1"/>
    <property type="molecule type" value="Genomic_DNA"/>
</dbReference>
<dbReference type="RefSeq" id="WP_127937260.1">
    <property type="nucleotide sequence ID" value="NZ_SAUN01000001.1"/>
</dbReference>
<gene>
    <name evidence="1" type="ORF">EDD27_8467</name>
</gene>